<dbReference type="InterPro" id="IPR027434">
    <property type="entry name" value="Homing_endonucl"/>
</dbReference>
<organism evidence="1 2">
    <name type="scientific">Polarella glacialis</name>
    <name type="common">Dinoflagellate</name>
    <dbReference type="NCBI Taxonomy" id="89957"/>
    <lineage>
        <taxon>Eukaryota</taxon>
        <taxon>Sar</taxon>
        <taxon>Alveolata</taxon>
        <taxon>Dinophyceae</taxon>
        <taxon>Suessiales</taxon>
        <taxon>Suessiaceae</taxon>
        <taxon>Polarella</taxon>
    </lineage>
</organism>
<dbReference type="SUPFAM" id="SSF55608">
    <property type="entry name" value="Homing endonucleases"/>
    <property type="match status" value="2"/>
</dbReference>
<keyword evidence="2" id="KW-1185">Reference proteome</keyword>
<dbReference type="OrthoDB" id="430244at2759"/>
<dbReference type="Proteomes" id="UP000654075">
    <property type="component" value="Unassembled WGS sequence"/>
</dbReference>
<proteinExistence type="predicted"/>
<reference evidence="1" key="1">
    <citation type="submission" date="2021-02" db="EMBL/GenBank/DDBJ databases">
        <authorList>
            <person name="Dougan E. K."/>
            <person name="Rhodes N."/>
            <person name="Thang M."/>
            <person name="Chan C."/>
        </authorList>
    </citation>
    <scope>NUCLEOTIDE SEQUENCE</scope>
</reference>
<sequence length="416" mass="46204">MIALGGVSVPRIWQSRLSWRSCAHLPGLANSHELSLNRLRHRSARLTRFLRRLRWPMTTHFAAFGEIYKLPVHVDKCIDESRAVLQRDLEYLVGFFDGDGCVTTVSDNSGVRLSVVQSANQAEVLMMFYHAFGGGVYLQRSGQGPLKPVLQWQIGGSSAQRVAAIMSVVPAAKHEQLKIAASWPSCPKLRSASVIELRRLKRSEVSPYTCPSWSYISGFFDAEGCVRVLPGKSTVSLEVVQKYVASLESIKCFLSAEVLDIQCCIYRRGDGSSTLVIRRAAHSRFILRRLLAGGMRVKRKHAEAALALSPTNKYDVRAVLASLVGNQNRYKRLDESGCLRALTIVALQDKRRFQIMSGKLDDTDACRQLSEIEALQMNHALLNASAHCAALRADIRHLLRQGAAMPDISHRSSHAV</sequence>
<dbReference type="EMBL" id="CAJNNV010024392">
    <property type="protein sequence ID" value="CAE8609721.1"/>
    <property type="molecule type" value="Genomic_DNA"/>
</dbReference>
<evidence type="ECO:0000313" key="2">
    <source>
        <dbReference type="Proteomes" id="UP000654075"/>
    </source>
</evidence>
<gene>
    <name evidence="1" type="ORF">PGLA1383_LOCUS27551</name>
</gene>
<dbReference type="Gene3D" id="3.10.28.10">
    <property type="entry name" value="Homing endonucleases"/>
    <property type="match status" value="2"/>
</dbReference>
<dbReference type="OMA" id="DIGCASS"/>
<name>A0A813FGR1_POLGL</name>
<comment type="caution">
    <text evidence="1">The sequence shown here is derived from an EMBL/GenBank/DDBJ whole genome shotgun (WGS) entry which is preliminary data.</text>
</comment>
<evidence type="ECO:0008006" key="3">
    <source>
        <dbReference type="Google" id="ProtNLM"/>
    </source>
</evidence>
<protein>
    <recommendedName>
        <fullName evidence="3">LAGLIDADG endonuclease</fullName>
    </recommendedName>
</protein>
<evidence type="ECO:0000313" key="1">
    <source>
        <dbReference type="EMBL" id="CAE8609721.1"/>
    </source>
</evidence>
<accession>A0A813FGR1</accession>
<dbReference type="AlphaFoldDB" id="A0A813FGR1"/>